<dbReference type="AlphaFoldDB" id="A0A061RR46"/>
<feature type="non-terminal residue" evidence="2">
    <location>
        <position position="59"/>
    </location>
</feature>
<feature type="compositionally biased region" description="Polar residues" evidence="1">
    <location>
        <begin position="1"/>
        <end position="18"/>
    </location>
</feature>
<reference evidence="2" key="1">
    <citation type="submission" date="2014-05" db="EMBL/GenBank/DDBJ databases">
        <title>The transcriptome of the halophilic microalga Tetraselmis sp. GSL018 isolated from the Great Salt Lake, Utah.</title>
        <authorList>
            <person name="Jinkerson R.E."/>
            <person name="D'Adamo S."/>
            <person name="Posewitz M.C."/>
        </authorList>
    </citation>
    <scope>NUCLEOTIDE SEQUENCE</scope>
    <source>
        <strain evidence="2">GSL018</strain>
    </source>
</reference>
<name>A0A061RR46_9CHLO</name>
<evidence type="ECO:0000313" key="2">
    <source>
        <dbReference type="EMBL" id="JAC75367.1"/>
    </source>
</evidence>
<proteinExistence type="predicted"/>
<protein>
    <submittedName>
        <fullName evidence="2">Uncharacterized protein</fullName>
    </submittedName>
</protein>
<accession>A0A061RR46</accession>
<dbReference type="EMBL" id="GBEZ01010295">
    <property type="protein sequence ID" value="JAC75367.1"/>
    <property type="molecule type" value="Transcribed_RNA"/>
</dbReference>
<feature type="region of interest" description="Disordered" evidence="1">
    <location>
        <begin position="1"/>
        <end position="34"/>
    </location>
</feature>
<gene>
    <name evidence="2" type="ORF">TSPGSL018_23310</name>
</gene>
<evidence type="ECO:0000256" key="1">
    <source>
        <dbReference type="SAM" id="MobiDB-lite"/>
    </source>
</evidence>
<sequence length="59" mass="6199">MATESGSPSSAGQSNGRGNRNVALWPLPHEGTPPPLPLPLLTCCARSPDRRLHEAAVRA</sequence>
<organism evidence="2">
    <name type="scientific">Tetraselmis sp. GSL018</name>
    <dbReference type="NCBI Taxonomy" id="582737"/>
    <lineage>
        <taxon>Eukaryota</taxon>
        <taxon>Viridiplantae</taxon>
        <taxon>Chlorophyta</taxon>
        <taxon>core chlorophytes</taxon>
        <taxon>Chlorodendrophyceae</taxon>
        <taxon>Chlorodendrales</taxon>
        <taxon>Chlorodendraceae</taxon>
        <taxon>Tetraselmis</taxon>
    </lineage>
</organism>